<dbReference type="InterPro" id="IPR037479">
    <property type="entry name" value="Tauto_MSAD"/>
</dbReference>
<dbReference type="PANTHER" id="PTHR38460:SF1">
    <property type="entry name" value="TAUTOMERASE YOLI-RELATED"/>
    <property type="match status" value="1"/>
</dbReference>
<dbReference type="SUPFAM" id="SSF55331">
    <property type="entry name" value="Tautomerase/MIF"/>
    <property type="match status" value="1"/>
</dbReference>
<organism evidence="1 2">
    <name type="scientific">Ligilactobacillus ubinensis</name>
    <dbReference type="NCBI Taxonomy" id="2876789"/>
    <lineage>
        <taxon>Bacteria</taxon>
        <taxon>Bacillati</taxon>
        <taxon>Bacillota</taxon>
        <taxon>Bacilli</taxon>
        <taxon>Lactobacillales</taxon>
        <taxon>Lactobacillaceae</taxon>
        <taxon>Ligilactobacillus</taxon>
    </lineage>
</organism>
<evidence type="ECO:0000313" key="1">
    <source>
        <dbReference type="EMBL" id="MCP0887492.1"/>
    </source>
</evidence>
<dbReference type="RefSeq" id="WP_253361404.1">
    <property type="nucleotide sequence ID" value="NZ_JAIULA010000018.1"/>
</dbReference>
<proteinExistence type="predicted"/>
<sequence length="130" mass="14919">MPLVRFDMIKNVRTPEEIGQILSITQETIINNFNVPIRDCYQIVTQHERYEMVIQDTGLGIERSDKVLVLSLTSRKRKKEDILKFYKQLADNLSKASLVKPNDLVINMTFNGDDGWSFGLGEAQFINGKL</sequence>
<dbReference type="Proteomes" id="UP001139006">
    <property type="component" value="Unassembled WGS sequence"/>
</dbReference>
<gene>
    <name evidence="1" type="ORF">LB941_09095</name>
</gene>
<dbReference type="AlphaFoldDB" id="A0A9X2FL08"/>
<reference evidence="1 2" key="1">
    <citation type="journal article" date="2023" name="Int. J. Syst. Evol. Microbiol.">
        <title>Ligilactobacillus ubinensis sp. nov., a novel species isolated from the wild ferment of a durian fruit (Durio zibethinus).</title>
        <authorList>
            <person name="Heng Y.C."/>
            <person name="Menon N."/>
            <person name="Chen B."/>
            <person name="Loo B.Z.L."/>
            <person name="Wong G.W.J."/>
            <person name="Lim A.C.H."/>
            <person name="Silvaraju S."/>
            <person name="Kittelmann S."/>
        </authorList>
    </citation>
    <scope>NUCLEOTIDE SEQUENCE [LARGE SCALE GENOMIC DNA]</scope>
    <source>
        <strain evidence="1 2">WILCCON 0076</strain>
    </source>
</reference>
<dbReference type="EMBL" id="JAIULA010000018">
    <property type="protein sequence ID" value="MCP0887492.1"/>
    <property type="molecule type" value="Genomic_DNA"/>
</dbReference>
<name>A0A9X2FL08_9LACO</name>
<dbReference type="PANTHER" id="PTHR38460">
    <property type="entry name" value="TAUTOMERASE YOLI-RELATED"/>
    <property type="match status" value="1"/>
</dbReference>
<protein>
    <submittedName>
        <fullName evidence="1">Tautomerase family protein</fullName>
    </submittedName>
</protein>
<comment type="caution">
    <text evidence="1">The sequence shown here is derived from an EMBL/GenBank/DDBJ whole genome shotgun (WGS) entry which is preliminary data.</text>
</comment>
<dbReference type="Pfam" id="PF14552">
    <property type="entry name" value="Tautomerase_2"/>
    <property type="match status" value="1"/>
</dbReference>
<evidence type="ECO:0000313" key="2">
    <source>
        <dbReference type="Proteomes" id="UP001139006"/>
    </source>
</evidence>
<accession>A0A9X2FL08</accession>
<dbReference type="Gene3D" id="3.30.429.10">
    <property type="entry name" value="Macrophage Migration Inhibitory Factor"/>
    <property type="match status" value="1"/>
</dbReference>
<dbReference type="InterPro" id="IPR014347">
    <property type="entry name" value="Tautomerase/MIF_sf"/>
</dbReference>
<keyword evidence="2" id="KW-1185">Reference proteome</keyword>